<dbReference type="GO" id="GO:0003677">
    <property type="term" value="F:DNA binding"/>
    <property type="evidence" value="ECO:0007669"/>
    <property type="project" value="InterPro"/>
</dbReference>
<dbReference type="Proteomes" id="UP000255279">
    <property type="component" value="Unassembled WGS sequence"/>
</dbReference>
<dbReference type="Gene3D" id="3.40.50.300">
    <property type="entry name" value="P-loop containing nucleotide triphosphate hydrolases"/>
    <property type="match status" value="2"/>
</dbReference>
<keyword evidence="1" id="KW-0547">Nucleotide-binding</keyword>
<proteinExistence type="predicted"/>
<dbReference type="GO" id="GO:0043138">
    <property type="term" value="F:3'-5' DNA helicase activity"/>
    <property type="evidence" value="ECO:0007669"/>
    <property type="project" value="TreeGrafter"/>
</dbReference>
<dbReference type="EMBL" id="UGQE01000001">
    <property type="protein sequence ID" value="STZ09731.1"/>
    <property type="molecule type" value="Genomic_DNA"/>
</dbReference>
<dbReference type="Pfam" id="PF13245">
    <property type="entry name" value="AAA_19"/>
    <property type="match status" value="1"/>
</dbReference>
<accession>A0A1T0A886</accession>
<dbReference type="GO" id="GO:0005524">
    <property type="term" value="F:ATP binding"/>
    <property type="evidence" value="ECO:0007669"/>
    <property type="project" value="UniProtKB-KW"/>
</dbReference>
<dbReference type="InterPro" id="IPR027417">
    <property type="entry name" value="P-loop_NTPase"/>
</dbReference>
<dbReference type="InterPro" id="IPR014017">
    <property type="entry name" value="DNA_helicase_UvrD-like_C"/>
</dbReference>
<protein>
    <submittedName>
        <fullName evidence="6 7">DNA helicase</fullName>
    </submittedName>
</protein>
<keyword evidence="4" id="KW-0067">ATP-binding</keyword>
<evidence type="ECO:0000256" key="3">
    <source>
        <dbReference type="ARBA" id="ARBA00022806"/>
    </source>
</evidence>
<dbReference type="RefSeq" id="WP_078275931.1">
    <property type="nucleotide sequence ID" value="NZ_CAACXO010000023.1"/>
</dbReference>
<evidence type="ECO:0000259" key="5">
    <source>
        <dbReference type="Pfam" id="PF13361"/>
    </source>
</evidence>
<dbReference type="InterPro" id="IPR000212">
    <property type="entry name" value="DNA_helicase_UvrD/REP"/>
</dbReference>
<evidence type="ECO:0000313" key="6">
    <source>
        <dbReference type="EMBL" id="OOR91946.1"/>
    </source>
</evidence>
<dbReference type="AlphaFoldDB" id="A0A1T0A886"/>
<reference evidence="7 9" key="2">
    <citation type="submission" date="2018-06" db="EMBL/GenBank/DDBJ databases">
        <authorList>
            <consortium name="Pathogen Informatics"/>
            <person name="Doyle S."/>
        </authorList>
    </citation>
    <scope>NUCLEOTIDE SEQUENCE [LARGE SCALE GENOMIC DNA]</scope>
    <source>
        <strain evidence="7 9">NCTC10293</strain>
    </source>
</reference>
<dbReference type="SUPFAM" id="SSF52540">
    <property type="entry name" value="P-loop containing nucleoside triphosphate hydrolases"/>
    <property type="match status" value="1"/>
</dbReference>
<evidence type="ECO:0000256" key="1">
    <source>
        <dbReference type="ARBA" id="ARBA00022741"/>
    </source>
</evidence>
<evidence type="ECO:0000256" key="4">
    <source>
        <dbReference type="ARBA" id="ARBA00022840"/>
    </source>
</evidence>
<dbReference type="OrthoDB" id="5318045at2"/>
<dbReference type="EMBL" id="MUXU01000018">
    <property type="protein sequence ID" value="OOR91946.1"/>
    <property type="molecule type" value="Genomic_DNA"/>
</dbReference>
<evidence type="ECO:0000313" key="8">
    <source>
        <dbReference type="Proteomes" id="UP000190435"/>
    </source>
</evidence>
<gene>
    <name evidence="6" type="ORF">B0181_02280</name>
    <name evidence="7" type="ORF">NCTC10293_00041</name>
</gene>
<feature type="domain" description="UvrD-like helicase C-terminal" evidence="5">
    <location>
        <begin position="422"/>
        <end position="472"/>
    </location>
</feature>
<dbReference type="GO" id="GO:0016787">
    <property type="term" value="F:hydrolase activity"/>
    <property type="evidence" value="ECO:0007669"/>
    <property type="project" value="UniProtKB-KW"/>
</dbReference>
<dbReference type="PANTHER" id="PTHR11070">
    <property type="entry name" value="UVRD / RECB / PCRA DNA HELICASE FAMILY MEMBER"/>
    <property type="match status" value="1"/>
</dbReference>
<dbReference type="Proteomes" id="UP000190435">
    <property type="component" value="Unassembled WGS sequence"/>
</dbReference>
<dbReference type="STRING" id="34060.B0181_02280"/>
<reference evidence="6 8" key="1">
    <citation type="submission" date="2017-02" db="EMBL/GenBank/DDBJ databases">
        <title>Draft genome sequence of Moraxella caviae CCUG 355 type strain.</title>
        <authorList>
            <person name="Engstrom-Jakobsson H."/>
            <person name="Salva-Serra F."/>
            <person name="Thorell K."/>
            <person name="Gonzales-Siles L."/>
            <person name="Karlsson R."/>
            <person name="Boulund F."/>
            <person name="Engstrand L."/>
            <person name="Moore E."/>
        </authorList>
    </citation>
    <scope>NUCLEOTIDE SEQUENCE [LARGE SCALE GENOMIC DNA]</scope>
    <source>
        <strain evidence="6 8">CCUG 355</strain>
    </source>
</reference>
<name>A0A1T0A886_9GAMM</name>
<evidence type="ECO:0000313" key="7">
    <source>
        <dbReference type="EMBL" id="STZ09731.1"/>
    </source>
</evidence>
<dbReference type="GO" id="GO:0000725">
    <property type="term" value="P:recombinational repair"/>
    <property type="evidence" value="ECO:0007669"/>
    <property type="project" value="TreeGrafter"/>
</dbReference>
<evidence type="ECO:0000256" key="2">
    <source>
        <dbReference type="ARBA" id="ARBA00022801"/>
    </source>
</evidence>
<organism evidence="6 8">
    <name type="scientific">Moraxella caviae</name>
    <dbReference type="NCBI Taxonomy" id="34060"/>
    <lineage>
        <taxon>Bacteria</taxon>
        <taxon>Pseudomonadati</taxon>
        <taxon>Pseudomonadota</taxon>
        <taxon>Gammaproteobacteria</taxon>
        <taxon>Moraxellales</taxon>
        <taxon>Moraxellaceae</taxon>
        <taxon>Moraxella</taxon>
    </lineage>
</organism>
<keyword evidence="8" id="KW-1185">Reference proteome</keyword>
<evidence type="ECO:0000313" key="9">
    <source>
        <dbReference type="Proteomes" id="UP000255279"/>
    </source>
</evidence>
<keyword evidence="3 6" id="KW-0347">Helicase</keyword>
<sequence>MNHATPHTPTAEQIAALEMAMTGQSFKIVAYAGAGKTTTLSLISNNLRGRGLYLAFNKAIATEAQGKFPRNVRCQTFHSLAYRHVSRDITAKVSLPRLTPSRLAADLDLSAISVERTVDGIKKAVTLTPAKLANIVSEAVTNFCKTSSTYPAPRHITPPSWLSDADSERLRAHLYPALEKRWLQSIDPRHPSGIGHDIYLKLWTLSNPIIPADFVLFDEAQDADPLMMGALIKQDKQTIYVGDAHQQIYEWRGALNAMKRLPYPQTLLTQSFRFGEPIADVANVFLKALQEEIPLKGNPNRQSMTSRRMTGTKDAILCRTNANAISHLLTGLKLGHKVALEADSARILRFCHAAESLKNGKSAYGIPELAFFNHWGEVQEFSETGEGSDLKTWVKLIEEHGTQTISHAINNLSTPRAADYVVSTAHKAKGLEWGRVQISDDFLYDVNRHSVKITPEELRLLYVACTRAKDVLDVHHIYDLLSGLTSEDKKLVYG</sequence>
<dbReference type="PANTHER" id="PTHR11070:SF30">
    <property type="entry name" value="F-BOX DNA HELICASE 1"/>
    <property type="match status" value="1"/>
</dbReference>
<dbReference type="Pfam" id="PF13361">
    <property type="entry name" value="UvrD_C"/>
    <property type="match status" value="1"/>
</dbReference>
<keyword evidence="2" id="KW-0378">Hydrolase</keyword>